<reference evidence="1 2" key="1">
    <citation type="journal article" date="2021" name="Nat. Plants">
        <title>The Taxus genome provides insights into paclitaxel biosynthesis.</title>
        <authorList>
            <person name="Xiong X."/>
            <person name="Gou J."/>
            <person name="Liao Q."/>
            <person name="Li Y."/>
            <person name="Zhou Q."/>
            <person name="Bi G."/>
            <person name="Li C."/>
            <person name="Du R."/>
            <person name="Wang X."/>
            <person name="Sun T."/>
            <person name="Guo L."/>
            <person name="Liang H."/>
            <person name="Lu P."/>
            <person name="Wu Y."/>
            <person name="Zhang Z."/>
            <person name="Ro D.K."/>
            <person name="Shang Y."/>
            <person name="Huang S."/>
            <person name="Yan J."/>
        </authorList>
    </citation>
    <scope>NUCLEOTIDE SEQUENCE [LARGE SCALE GENOMIC DNA]</scope>
    <source>
        <strain evidence="1">Ta-2019</strain>
    </source>
</reference>
<sequence length="111" mass="12867">VMLNKSIMENDAVHAHESVDSVLRRMEKYKLQTIQFKEENQQLIAYAQHLTIPISYTVQIPTVVVVSDQETLVLLKEINNMGRATKAWMDNVLIQGLRVIDETMKIYDKIH</sequence>
<dbReference type="Proteomes" id="UP000824469">
    <property type="component" value="Unassembled WGS sequence"/>
</dbReference>
<gene>
    <name evidence="1" type="ORF">KI387_042088</name>
</gene>
<evidence type="ECO:0000313" key="1">
    <source>
        <dbReference type="EMBL" id="KAH9292731.1"/>
    </source>
</evidence>
<dbReference type="AlphaFoldDB" id="A0AA38C1A6"/>
<organism evidence="1 2">
    <name type="scientific">Taxus chinensis</name>
    <name type="common">Chinese yew</name>
    <name type="synonym">Taxus wallichiana var. chinensis</name>
    <dbReference type="NCBI Taxonomy" id="29808"/>
    <lineage>
        <taxon>Eukaryota</taxon>
        <taxon>Viridiplantae</taxon>
        <taxon>Streptophyta</taxon>
        <taxon>Embryophyta</taxon>
        <taxon>Tracheophyta</taxon>
        <taxon>Spermatophyta</taxon>
        <taxon>Pinopsida</taxon>
        <taxon>Pinidae</taxon>
        <taxon>Conifers II</taxon>
        <taxon>Cupressales</taxon>
        <taxon>Taxaceae</taxon>
        <taxon>Taxus</taxon>
    </lineage>
</organism>
<proteinExistence type="predicted"/>
<dbReference type="EMBL" id="JAHRHJ020002453">
    <property type="protein sequence ID" value="KAH9292731.1"/>
    <property type="molecule type" value="Genomic_DNA"/>
</dbReference>
<evidence type="ECO:0000313" key="2">
    <source>
        <dbReference type="Proteomes" id="UP000824469"/>
    </source>
</evidence>
<comment type="caution">
    <text evidence="1">The sequence shown here is derived from an EMBL/GenBank/DDBJ whole genome shotgun (WGS) entry which is preliminary data.</text>
</comment>
<accession>A0AA38C1A6</accession>
<name>A0AA38C1A6_TAXCH</name>
<protein>
    <submittedName>
        <fullName evidence="1">Uncharacterized protein</fullName>
    </submittedName>
</protein>
<keyword evidence="2" id="KW-1185">Reference proteome</keyword>
<feature type="non-terminal residue" evidence="1">
    <location>
        <position position="1"/>
    </location>
</feature>
<feature type="non-terminal residue" evidence="1">
    <location>
        <position position="111"/>
    </location>
</feature>